<dbReference type="Proteomes" id="UP000887572">
    <property type="component" value="Unplaced"/>
</dbReference>
<organism evidence="1 2">
    <name type="scientific">Globodera rostochiensis</name>
    <name type="common">Golden nematode worm</name>
    <name type="synonym">Heterodera rostochiensis</name>
    <dbReference type="NCBI Taxonomy" id="31243"/>
    <lineage>
        <taxon>Eukaryota</taxon>
        <taxon>Metazoa</taxon>
        <taxon>Ecdysozoa</taxon>
        <taxon>Nematoda</taxon>
        <taxon>Chromadorea</taxon>
        <taxon>Rhabditida</taxon>
        <taxon>Tylenchina</taxon>
        <taxon>Tylenchomorpha</taxon>
        <taxon>Tylenchoidea</taxon>
        <taxon>Heteroderidae</taxon>
        <taxon>Heteroderinae</taxon>
        <taxon>Globodera</taxon>
    </lineage>
</organism>
<proteinExistence type="predicted"/>
<dbReference type="AlphaFoldDB" id="A0A914HQX8"/>
<keyword evidence="1" id="KW-1185">Reference proteome</keyword>
<dbReference type="WBParaSite" id="Gr19_v10_g3824.t1">
    <property type="protein sequence ID" value="Gr19_v10_g3824.t1"/>
    <property type="gene ID" value="Gr19_v10_g3824"/>
</dbReference>
<evidence type="ECO:0000313" key="2">
    <source>
        <dbReference type="WBParaSite" id="Gr19_v10_g3824.t1"/>
    </source>
</evidence>
<accession>A0A914HQX8</accession>
<evidence type="ECO:0000313" key="1">
    <source>
        <dbReference type="Proteomes" id="UP000887572"/>
    </source>
</evidence>
<protein>
    <submittedName>
        <fullName evidence="2">Uncharacterized protein</fullName>
    </submittedName>
</protein>
<sequence>MAQDKNVLALSNDGGVHQRIARFFEGGQLVREGTCFGLRCRLNRHCGDETICYCLSGFCAPYDNAAE</sequence>
<name>A0A914HQX8_GLORO</name>
<reference evidence="2" key="1">
    <citation type="submission" date="2022-11" db="UniProtKB">
        <authorList>
            <consortium name="WormBaseParasite"/>
        </authorList>
    </citation>
    <scope>IDENTIFICATION</scope>
</reference>